<name>A0A7W3JP88_9MICO</name>
<comment type="caution">
    <text evidence="1">The sequence shown here is derived from an EMBL/GenBank/DDBJ whole genome shotgun (WGS) entry which is preliminary data.</text>
</comment>
<dbReference type="Proteomes" id="UP000526083">
    <property type="component" value="Unassembled WGS sequence"/>
</dbReference>
<sequence length="107" mass="11396">MLASERESAVATLVASDAVDKLSALDAVARAVGAPIVGPATSQPRIFLADDVWVVIEIPKFGEPPPLTIDVHAVEGRGVAQGHALALMETLQLETTWTIITDFERLH</sequence>
<evidence type="ECO:0000313" key="1">
    <source>
        <dbReference type="EMBL" id="MBA8816363.1"/>
    </source>
</evidence>
<evidence type="ECO:0000313" key="2">
    <source>
        <dbReference type="Proteomes" id="UP000526083"/>
    </source>
</evidence>
<dbReference type="EMBL" id="JACGWY010000002">
    <property type="protein sequence ID" value="MBA8816363.1"/>
    <property type="molecule type" value="Genomic_DNA"/>
</dbReference>
<keyword evidence="2" id="KW-1185">Reference proteome</keyword>
<gene>
    <name evidence="1" type="ORF">FHX48_001436</name>
</gene>
<proteinExistence type="predicted"/>
<reference evidence="1 2" key="1">
    <citation type="submission" date="2020-07" db="EMBL/GenBank/DDBJ databases">
        <title>Sequencing the genomes of 1000 actinobacteria strains.</title>
        <authorList>
            <person name="Klenk H.-P."/>
        </authorList>
    </citation>
    <scope>NUCLEOTIDE SEQUENCE [LARGE SCALE GENOMIC DNA]</scope>
    <source>
        <strain evidence="1 2">DSM 27576</strain>
    </source>
</reference>
<accession>A0A7W3JP88</accession>
<dbReference type="AlphaFoldDB" id="A0A7W3JP88"/>
<protein>
    <submittedName>
        <fullName evidence="1">Uncharacterized protein</fullName>
    </submittedName>
</protein>
<organism evidence="1 2">
    <name type="scientific">Microbacterium halimionae</name>
    <dbReference type="NCBI Taxonomy" id="1526413"/>
    <lineage>
        <taxon>Bacteria</taxon>
        <taxon>Bacillati</taxon>
        <taxon>Actinomycetota</taxon>
        <taxon>Actinomycetes</taxon>
        <taxon>Micrococcales</taxon>
        <taxon>Microbacteriaceae</taxon>
        <taxon>Microbacterium</taxon>
    </lineage>
</organism>
<dbReference type="RefSeq" id="WP_167050132.1">
    <property type="nucleotide sequence ID" value="NZ_JAAOZB010000002.1"/>
</dbReference>